<dbReference type="PANTHER" id="PTHR21432">
    <property type="entry name" value="ACETYL-COA HYDROLASE-RELATED"/>
    <property type="match status" value="1"/>
</dbReference>
<dbReference type="GO" id="GO:0006083">
    <property type="term" value="P:acetate metabolic process"/>
    <property type="evidence" value="ECO:0007669"/>
    <property type="project" value="InterPro"/>
</dbReference>
<feature type="non-terminal residue" evidence="1">
    <location>
        <position position="64"/>
    </location>
</feature>
<evidence type="ECO:0000313" key="2">
    <source>
        <dbReference type="Proteomes" id="UP000271087"/>
    </source>
</evidence>
<proteinExistence type="predicted"/>
<dbReference type="SUPFAM" id="SSF100950">
    <property type="entry name" value="NagB/RpiA/CoA transferase-like"/>
    <property type="match status" value="1"/>
</dbReference>
<evidence type="ECO:0000313" key="1">
    <source>
        <dbReference type="EMBL" id="VDN03748.1"/>
    </source>
</evidence>
<keyword evidence="2" id="KW-1185">Reference proteome</keyword>
<dbReference type="Proteomes" id="UP000271087">
    <property type="component" value="Unassembled WGS sequence"/>
</dbReference>
<dbReference type="PANTHER" id="PTHR21432:SF20">
    <property type="entry name" value="ACETYL-COA HYDROLASE"/>
    <property type="match status" value="1"/>
</dbReference>
<dbReference type="EMBL" id="UYRW01016911">
    <property type="protein sequence ID" value="VDN03748.1"/>
    <property type="molecule type" value="Genomic_DNA"/>
</dbReference>
<dbReference type="AlphaFoldDB" id="A0A3P7L171"/>
<gene>
    <name evidence="1" type="ORF">NOO_LOCUS13622</name>
</gene>
<accession>A0A3P7L171</accession>
<dbReference type="OrthoDB" id="10250396at2759"/>
<sequence length="64" mass="6706">INKDAYDMSEKTASGIGAVPDAALNALGNHKNLGIHTEMFSDGVLKLVECNAITNSGKTLYPGK</sequence>
<feature type="non-terminal residue" evidence="1">
    <location>
        <position position="1"/>
    </location>
</feature>
<dbReference type="GO" id="GO:0008775">
    <property type="term" value="F:acetate CoA-transferase activity"/>
    <property type="evidence" value="ECO:0007669"/>
    <property type="project" value="InterPro"/>
</dbReference>
<reference evidence="1 2" key="1">
    <citation type="submission" date="2018-08" db="EMBL/GenBank/DDBJ databases">
        <authorList>
            <person name="Laetsch R D."/>
            <person name="Stevens L."/>
            <person name="Kumar S."/>
            <person name="Blaxter L. M."/>
        </authorList>
    </citation>
    <scope>NUCLEOTIDE SEQUENCE [LARGE SCALE GENOMIC DNA]</scope>
</reference>
<name>A0A3P7L171_ONCOC</name>
<dbReference type="InterPro" id="IPR046433">
    <property type="entry name" value="ActCoA_hydro"/>
</dbReference>
<organism evidence="1 2">
    <name type="scientific">Onchocerca ochengi</name>
    <name type="common">Filarial nematode worm</name>
    <dbReference type="NCBI Taxonomy" id="42157"/>
    <lineage>
        <taxon>Eukaryota</taxon>
        <taxon>Metazoa</taxon>
        <taxon>Ecdysozoa</taxon>
        <taxon>Nematoda</taxon>
        <taxon>Chromadorea</taxon>
        <taxon>Rhabditida</taxon>
        <taxon>Spirurina</taxon>
        <taxon>Spiruromorpha</taxon>
        <taxon>Filarioidea</taxon>
        <taxon>Onchocercidae</taxon>
        <taxon>Onchocerca</taxon>
    </lineage>
</organism>
<dbReference type="Gene3D" id="3.30.750.70">
    <property type="entry name" value="4-hydroxybutyrate coenzyme like domains"/>
    <property type="match status" value="1"/>
</dbReference>
<dbReference type="InterPro" id="IPR037171">
    <property type="entry name" value="NagB/RpiA_transferase-like"/>
</dbReference>
<protein>
    <submittedName>
        <fullName evidence="1">Uncharacterized protein</fullName>
    </submittedName>
</protein>
<dbReference type="GO" id="GO:0005739">
    <property type="term" value="C:mitochondrion"/>
    <property type="evidence" value="ECO:0007669"/>
    <property type="project" value="TreeGrafter"/>
</dbReference>